<feature type="transmembrane region" description="Helical" evidence="8">
    <location>
        <begin position="20"/>
        <end position="41"/>
    </location>
</feature>
<evidence type="ECO:0000256" key="3">
    <source>
        <dbReference type="ARBA" id="ARBA00022553"/>
    </source>
</evidence>
<dbReference type="PANTHER" id="PTHR43047">
    <property type="entry name" value="TWO-COMPONENT HISTIDINE PROTEIN KINASE"/>
    <property type="match status" value="1"/>
</dbReference>
<gene>
    <name evidence="11" type="ORF">BU16DRAFT_617623</name>
</gene>
<dbReference type="OrthoDB" id="60033at2759"/>
<accession>A0A6A6QUP4</accession>
<dbReference type="Pfam" id="PF03707">
    <property type="entry name" value="MHYT"/>
    <property type="match status" value="2"/>
</dbReference>
<dbReference type="SMART" id="SM00388">
    <property type="entry name" value="HisKA"/>
    <property type="match status" value="1"/>
</dbReference>
<feature type="transmembrane region" description="Helical" evidence="8">
    <location>
        <begin position="302"/>
        <end position="320"/>
    </location>
</feature>
<feature type="modified residue" description="4-aspartylphosphate" evidence="6">
    <location>
        <position position="915"/>
    </location>
</feature>
<dbReference type="SUPFAM" id="SSF52172">
    <property type="entry name" value="CheY-like"/>
    <property type="match status" value="1"/>
</dbReference>
<dbReference type="GO" id="GO:0009927">
    <property type="term" value="F:histidine phosphotransfer kinase activity"/>
    <property type="evidence" value="ECO:0007669"/>
    <property type="project" value="TreeGrafter"/>
</dbReference>
<feature type="compositionally biased region" description="Acidic residues" evidence="7">
    <location>
        <begin position="161"/>
        <end position="174"/>
    </location>
</feature>
<evidence type="ECO:0000259" key="9">
    <source>
        <dbReference type="PROSITE" id="PS50109"/>
    </source>
</evidence>
<dbReference type="PROSITE" id="PS50110">
    <property type="entry name" value="RESPONSE_REGULATORY"/>
    <property type="match status" value="1"/>
</dbReference>
<dbReference type="Pfam" id="PF02518">
    <property type="entry name" value="HATPase_c"/>
    <property type="match status" value="1"/>
</dbReference>
<feature type="region of interest" description="Disordered" evidence="7">
    <location>
        <begin position="196"/>
        <end position="240"/>
    </location>
</feature>
<feature type="region of interest" description="Disordered" evidence="7">
    <location>
        <begin position="125"/>
        <end position="183"/>
    </location>
</feature>
<dbReference type="InterPro" id="IPR036097">
    <property type="entry name" value="HisK_dim/P_sf"/>
</dbReference>
<evidence type="ECO:0000259" key="10">
    <source>
        <dbReference type="PROSITE" id="PS50110"/>
    </source>
</evidence>
<dbReference type="GO" id="GO:0005886">
    <property type="term" value="C:plasma membrane"/>
    <property type="evidence" value="ECO:0007669"/>
    <property type="project" value="TreeGrafter"/>
</dbReference>
<dbReference type="PRINTS" id="PR00344">
    <property type="entry name" value="BCTRLSENSOR"/>
</dbReference>
<evidence type="ECO:0000313" key="12">
    <source>
        <dbReference type="Proteomes" id="UP000799750"/>
    </source>
</evidence>
<comment type="catalytic activity">
    <reaction evidence="1">
        <text>ATP + protein L-histidine = ADP + protein N-phospho-L-histidine.</text>
        <dbReference type="EC" id="2.7.13.3"/>
    </reaction>
</comment>
<dbReference type="InterPro" id="IPR011006">
    <property type="entry name" value="CheY-like_superfamily"/>
</dbReference>
<keyword evidence="5" id="KW-0418">Kinase</keyword>
<evidence type="ECO:0000313" key="11">
    <source>
        <dbReference type="EMBL" id="KAF2496131.1"/>
    </source>
</evidence>
<dbReference type="Gene3D" id="3.30.565.10">
    <property type="entry name" value="Histidine kinase-like ATPase, C-terminal domain"/>
    <property type="match status" value="1"/>
</dbReference>
<keyword evidence="8" id="KW-0472">Membrane</keyword>
<dbReference type="InterPro" id="IPR005467">
    <property type="entry name" value="His_kinase_dom"/>
</dbReference>
<feature type="transmembrane region" description="Helical" evidence="8">
    <location>
        <begin position="92"/>
        <end position="117"/>
    </location>
</feature>
<keyword evidence="12" id="KW-1185">Reference proteome</keyword>
<dbReference type="Pfam" id="PF00072">
    <property type="entry name" value="Response_reg"/>
    <property type="match status" value="1"/>
</dbReference>
<evidence type="ECO:0000256" key="4">
    <source>
        <dbReference type="ARBA" id="ARBA00022679"/>
    </source>
</evidence>
<sequence>MLASSPEHAEVRQLHPQWNMTMFAASIAISFLGAFTSTQLMCHARLSLHFSSVLIWSLLGSMIFGFCSIWSLHEVAMLACEFDLRIGVNAPLTVLSSFLAVFFTFLALATDLLWGRYSDPKQGQRRKSRWISSGRRSHNSSHHPKPNNQSSSAPLLTVNERDDDEDQESDEQMDPLDPPSPFFANSAEELAAYNNHSSTYRSPSASSDSSGALNRPTPTRSQDEESRPVGVSNGVAPSPSDATTSDYFGFGATSTYASSGSMGISNTIGMIYRQSTVPAKNAFLTTADLLYTGSTRRNIGKGFLWSLAITSMHYVGIFALNVPSGYLRFNPWLVFLSALISWTVCTVGCILMEKMETYLPQQILFSVIASAGVAAMHTTGMFATTFYSASPPSEVRGYPPALANAVVGIAFITCIAANVLLAHSATVSRNKLAEIVSTRKELWKTIALKETAEAASRARSDFIASASHEIRTPLHHLQGYSDLLAQTELTDEGRSLLTSIQRATKTLSLITNNVLDWSKFERDSESSYRPTALDIRAVCESVIVLLPNIDDEGRVQLFVIVAPDVPKTLFLDETYIHRILMNLLSNALKFTRAGYVLLSIEMLNDNLIVKVKDTGCGLDPTFIPDMWTPFKQGEVRGSARGTGLGLSIIKRLLARMNASIDLETKYMHSEDVGPERSGTTLTVTIPMQSTMTRPATTPTADRPRIAILSKHMDRSMEGLRNCWESFEYEADLVPNVTGLTSSKWKYIWAELSFLNENIGQFNTLSKKKNLSVLVPYDTHDSLEGLPGILSSPNFIMLPRPLIWHTFERRILASKHRRQSTAPSQALRFAAEVEVLNGELDGASNGTSNGVATEKPSEEPAAKYVILLVEDNPINQKLATKMLLSLGYQVIAANNGEEAVEQIIMHDTTVDIILMDQSMPVKDGVTATREIRALEAAGTLSRRRPIIAVTAVVNSESQGAFQTAGADDFLAKPLSLNVLKDTLLWYLPHG</sequence>
<feature type="transmembrane region" description="Helical" evidence="8">
    <location>
        <begin position="332"/>
        <end position="351"/>
    </location>
</feature>
<evidence type="ECO:0000256" key="5">
    <source>
        <dbReference type="ARBA" id="ARBA00022777"/>
    </source>
</evidence>
<dbReference type="EMBL" id="MU004188">
    <property type="protein sequence ID" value="KAF2496131.1"/>
    <property type="molecule type" value="Genomic_DNA"/>
</dbReference>
<feature type="transmembrane region" description="Helical" evidence="8">
    <location>
        <begin position="363"/>
        <end position="389"/>
    </location>
</feature>
<dbReference type="InterPro" id="IPR003661">
    <property type="entry name" value="HisK_dim/P_dom"/>
</dbReference>
<feature type="compositionally biased region" description="Basic residues" evidence="7">
    <location>
        <begin position="125"/>
        <end position="145"/>
    </location>
</feature>
<keyword evidence="3 6" id="KW-0597">Phosphoprotein</keyword>
<dbReference type="InterPro" id="IPR036890">
    <property type="entry name" value="HATPase_C_sf"/>
</dbReference>
<keyword evidence="8" id="KW-1133">Transmembrane helix</keyword>
<dbReference type="PROSITE" id="PS50109">
    <property type="entry name" value="HIS_KIN"/>
    <property type="match status" value="1"/>
</dbReference>
<dbReference type="PANTHER" id="PTHR43047:SF66">
    <property type="entry name" value="HISKA"/>
    <property type="match status" value="1"/>
</dbReference>
<evidence type="ECO:0000256" key="6">
    <source>
        <dbReference type="PROSITE-ProRule" id="PRU00169"/>
    </source>
</evidence>
<dbReference type="AlphaFoldDB" id="A0A6A6QUP4"/>
<proteinExistence type="predicted"/>
<feature type="transmembrane region" description="Helical" evidence="8">
    <location>
        <begin position="401"/>
        <end position="421"/>
    </location>
</feature>
<dbReference type="SUPFAM" id="SSF55874">
    <property type="entry name" value="ATPase domain of HSP90 chaperone/DNA topoisomerase II/histidine kinase"/>
    <property type="match status" value="1"/>
</dbReference>
<feature type="domain" description="Response regulatory" evidence="10">
    <location>
        <begin position="864"/>
        <end position="986"/>
    </location>
</feature>
<evidence type="ECO:0000256" key="8">
    <source>
        <dbReference type="SAM" id="Phobius"/>
    </source>
</evidence>
<keyword evidence="8" id="KW-0812">Transmembrane</keyword>
<protein>
    <recommendedName>
        <fullName evidence="2">histidine kinase</fullName>
        <ecNumber evidence="2">2.7.13.3</ecNumber>
    </recommendedName>
</protein>
<feature type="compositionally biased region" description="Low complexity" evidence="7">
    <location>
        <begin position="197"/>
        <end position="210"/>
    </location>
</feature>
<dbReference type="InterPro" id="IPR005330">
    <property type="entry name" value="MHYT_dom"/>
</dbReference>
<reference evidence="11" key="1">
    <citation type="journal article" date="2020" name="Stud. Mycol.">
        <title>101 Dothideomycetes genomes: a test case for predicting lifestyles and emergence of pathogens.</title>
        <authorList>
            <person name="Haridas S."/>
            <person name="Albert R."/>
            <person name="Binder M."/>
            <person name="Bloem J."/>
            <person name="Labutti K."/>
            <person name="Salamov A."/>
            <person name="Andreopoulos B."/>
            <person name="Baker S."/>
            <person name="Barry K."/>
            <person name="Bills G."/>
            <person name="Bluhm B."/>
            <person name="Cannon C."/>
            <person name="Castanera R."/>
            <person name="Culley D."/>
            <person name="Daum C."/>
            <person name="Ezra D."/>
            <person name="Gonzalez J."/>
            <person name="Henrissat B."/>
            <person name="Kuo A."/>
            <person name="Liang C."/>
            <person name="Lipzen A."/>
            <person name="Lutzoni F."/>
            <person name="Magnuson J."/>
            <person name="Mondo S."/>
            <person name="Nolan M."/>
            <person name="Ohm R."/>
            <person name="Pangilinan J."/>
            <person name="Park H.-J."/>
            <person name="Ramirez L."/>
            <person name="Alfaro M."/>
            <person name="Sun H."/>
            <person name="Tritt A."/>
            <person name="Yoshinaga Y."/>
            <person name="Zwiers L.-H."/>
            <person name="Turgeon B."/>
            <person name="Goodwin S."/>
            <person name="Spatafora J."/>
            <person name="Crous P."/>
            <person name="Grigoriev I."/>
        </authorList>
    </citation>
    <scope>NUCLEOTIDE SEQUENCE</scope>
    <source>
        <strain evidence="11">CBS 269.34</strain>
    </source>
</reference>
<dbReference type="SUPFAM" id="SSF47384">
    <property type="entry name" value="Homodimeric domain of signal transducing histidine kinase"/>
    <property type="match status" value="1"/>
</dbReference>
<dbReference type="Pfam" id="PF00512">
    <property type="entry name" value="HisKA"/>
    <property type="match status" value="1"/>
</dbReference>
<dbReference type="CDD" id="cd00082">
    <property type="entry name" value="HisKA"/>
    <property type="match status" value="1"/>
</dbReference>
<dbReference type="CDD" id="cd17546">
    <property type="entry name" value="REC_hyHK_CKI1_RcsC-like"/>
    <property type="match status" value="1"/>
</dbReference>
<evidence type="ECO:0000256" key="1">
    <source>
        <dbReference type="ARBA" id="ARBA00000085"/>
    </source>
</evidence>
<dbReference type="GO" id="GO:0000155">
    <property type="term" value="F:phosphorelay sensor kinase activity"/>
    <property type="evidence" value="ECO:0007669"/>
    <property type="project" value="InterPro"/>
</dbReference>
<organism evidence="11 12">
    <name type="scientific">Lophium mytilinum</name>
    <dbReference type="NCBI Taxonomy" id="390894"/>
    <lineage>
        <taxon>Eukaryota</taxon>
        <taxon>Fungi</taxon>
        <taxon>Dikarya</taxon>
        <taxon>Ascomycota</taxon>
        <taxon>Pezizomycotina</taxon>
        <taxon>Dothideomycetes</taxon>
        <taxon>Pleosporomycetidae</taxon>
        <taxon>Mytilinidiales</taxon>
        <taxon>Mytilinidiaceae</taxon>
        <taxon>Lophium</taxon>
    </lineage>
</organism>
<dbReference type="InterPro" id="IPR001789">
    <property type="entry name" value="Sig_transdc_resp-reg_receiver"/>
</dbReference>
<dbReference type="InterPro" id="IPR004358">
    <property type="entry name" value="Sig_transdc_His_kin-like_C"/>
</dbReference>
<dbReference type="SMART" id="SM00448">
    <property type="entry name" value="REC"/>
    <property type="match status" value="1"/>
</dbReference>
<dbReference type="Gene3D" id="1.10.287.130">
    <property type="match status" value="1"/>
</dbReference>
<keyword evidence="4" id="KW-0808">Transferase</keyword>
<feature type="transmembrane region" description="Helical" evidence="8">
    <location>
        <begin position="53"/>
        <end position="72"/>
    </location>
</feature>
<dbReference type="InterPro" id="IPR003594">
    <property type="entry name" value="HATPase_dom"/>
</dbReference>
<name>A0A6A6QUP4_9PEZI</name>
<dbReference type="Proteomes" id="UP000799750">
    <property type="component" value="Unassembled WGS sequence"/>
</dbReference>
<evidence type="ECO:0000256" key="2">
    <source>
        <dbReference type="ARBA" id="ARBA00012438"/>
    </source>
</evidence>
<dbReference type="Gene3D" id="3.40.50.2300">
    <property type="match status" value="1"/>
</dbReference>
<evidence type="ECO:0000256" key="7">
    <source>
        <dbReference type="SAM" id="MobiDB-lite"/>
    </source>
</evidence>
<feature type="domain" description="Histidine kinase" evidence="9">
    <location>
        <begin position="465"/>
        <end position="689"/>
    </location>
</feature>
<dbReference type="SMART" id="SM00387">
    <property type="entry name" value="HATPase_c"/>
    <property type="match status" value="1"/>
</dbReference>
<dbReference type="EC" id="2.7.13.3" evidence="2"/>